<feature type="domain" description="HAMP" evidence="7">
    <location>
        <begin position="443"/>
        <end position="497"/>
    </location>
</feature>
<dbReference type="InterPro" id="IPR003660">
    <property type="entry name" value="HAMP_dom"/>
</dbReference>
<dbReference type="AlphaFoldDB" id="A0AAW7Z0D0"/>
<dbReference type="PANTHER" id="PTHR32089:SF112">
    <property type="entry name" value="LYSOZYME-LIKE PROTEIN-RELATED"/>
    <property type="match status" value="1"/>
</dbReference>
<comment type="similarity">
    <text evidence="3">Belongs to the methyl-accepting chemotaxis (MCP) protein family.</text>
</comment>
<dbReference type="InterPro" id="IPR004089">
    <property type="entry name" value="MCPsignal_dom"/>
</dbReference>
<feature type="domain" description="Methyl-accepting transducer" evidence="6">
    <location>
        <begin position="502"/>
        <end position="738"/>
    </location>
</feature>
<dbReference type="SMART" id="SM00304">
    <property type="entry name" value="HAMP"/>
    <property type="match status" value="1"/>
</dbReference>
<dbReference type="Gene3D" id="1.10.287.950">
    <property type="entry name" value="Methyl-accepting chemotaxis protein"/>
    <property type="match status" value="1"/>
</dbReference>
<dbReference type="Proteomes" id="UP001170717">
    <property type="component" value="Unassembled WGS sequence"/>
</dbReference>
<evidence type="ECO:0000313" key="9">
    <source>
        <dbReference type="Proteomes" id="UP001170717"/>
    </source>
</evidence>
<dbReference type="PROSITE" id="PS50885">
    <property type="entry name" value="HAMP"/>
    <property type="match status" value="1"/>
</dbReference>
<dbReference type="PANTHER" id="PTHR32089">
    <property type="entry name" value="METHYL-ACCEPTING CHEMOTAXIS PROTEIN MCPB"/>
    <property type="match status" value="1"/>
</dbReference>
<evidence type="ECO:0000313" key="8">
    <source>
        <dbReference type="EMBL" id="MDO6578200.1"/>
    </source>
</evidence>
<dbReference type="RefSeq" id="WP_303538529.1">
    <property type="nucleotide sequence ID" value="NZ_JAUOQI010000008.1"/>
</dbReference>
<keyword evidence="5" id="KW-0472">Membrane</keyword>
<evidence type="ECO:0000256" key="4">
    <source>
        <dbReference type="PROSITE-ProRule" id="PRU00284"/>
    </source>
</evidence>
<dbReference type="GO" id="GO:0016020">
    <property type="term" value="C:membrane"/>
    <property type="evidence" value="ECO:0007669"/>
    <property type="project" value="UniProtKB-SubCell"/>
</dbReference>
<comment type="subcellular location">
    <subcellularLocation>
        <location evidence="1">Membrane</location>
    </subcellularLocation>
</comment>
<keyword evidence="2 4" id="KW-0807">Transducer</keyword>
<dbReference type="Pfam" id="PF00672">
    <property type="entry name" value="HAMP"/>
    <property type="match status" value="1"/>
</dbReference>
<name>A0AAW7Z0D0_9ALTE</name>
<feature type="transmembrane region" description="Helical" evidence="5">
    <location>
        <begin position="419"/>
        <end position="442"/>
    </location>
</feature>
<proteinExistence type="inferred from homology"/>
<reference evidence="8" key="1">
    <citation type="submission" date="2023-07" db="EMBL/GenBank/DDBJ databases">
        <title>Genome content predicts the carbon catabolic preferences of heterotrophic bacteria.</title>
        <authorList>
            <person name="Gralka M."/>
        </authorList>
    </citation>
    <scope>NUCLEOTIDE SEQUENCE</scope>
    <source>
        <strain evidence="8">F2M12</strain>
    </source>
</reference>
<accession>A0AAW7Z0D0</accession>
<dbReference type="Pfam" id="PF00015">
    <property type="entry name" value="MCPsignal"/>
    <property type="match status" value="1"/>
</dbReference>
<dbReference type="GO" id="GO:0007165">
    <property type="term" value="P:signal transduction"/>
    <property type="evidence" value="ECO:0007669"/>
    <property type="project" value="UniProtKB-KW"/>
</dbReference>
<dbReference type="Gene3D" id="3.30.450.20">
    <property type="entry name" value="PAS domain"/>
    <property type="match status" value="1"/>
</dbReference>
<protein>
    <submittedName>
        <fullName evidence="8">Methyl-accepting chemotaxis protein</fullName>
    </submittedName>
</protein>
<sequence>MSLKFRLLLSTTMLTIGVIIILAFATYWTANNLSKSALEQAAEDKLVLQNVQTKEAFIDYVDFVSKQISNFSESSIITQSTPRFKQAFNQYNAELDAYSSGQSEKLSNYYSVAFADLYEQRNNQPLLNVENLYQSLPLVTKKLQYDFIAGSTYNIGEKDTLVSLNNGTTYADIHEQYHEEIRSFLQTFNYYDIFIVDPDSGNIVYSVFKELDFATSLKSGPYADTGIGEAFSLAMQSPASDEVVISELTSYLPSYNAMAGFFGSQIVDTNGNLLGILIFQIPLDVVSNILTHDSDWKARGFGDSGETYLVSPESLLVTESRFFVEDPEGYSDAIKQRYPSVATNAQRAGTSVGIQKVESPSVKKAFESKTGFTTVEDYRGVEVYSYYSPIKLGSYTYALLAEIDVEEALSPLTKLQRTLLLTVLGIACVLIVVSIAVALRLANVLVSPLTKLKSACDDLANGSGDLTIRLEASPIAEINDVISPFNAFIDQIHALVKQFKADARVLTQTTVEFTETVSESLTAVHSQREQSSSVASSVEELSVSVSDVARTTVGTRDQGEMAMSGLKENIERADLASNNVQLMVDLLSRSSEVINALNTEVGSINDLLGDITSIADQTNLLALNAAIEAARAGEAGRGFSVVADEVRALATRSQSSTDKIGGIVNSMIKSSELSVLEMEKAKTTADGGIHLFDLLATAMKELMQVIEQVQGMADTVAAATQEQATVTESVNQNILEISTMSEKIEHEVDFISKRTQFLSEVAQAMQSQVDRYKV</sequence>
<evidence type="ECO:0000256" key="3">
    <source>
        <dbReference type="ARBA" id="ARBA00029447"/>
    </source>
</evidence>
<dbReference type="SUPFAM" id="SSF58104">
    <property type="entry name" value="Methyl-accepting chemotaxis protein (MCP) signaling domain"/>
    <property type="match status" value="1"/>
</dbReference>
<comment type="caution">
    <text evidence="8">The sequence shown here is derived from an EMBL/GenBank/DDBJ whole genome shotgun (WGS) entry which is preliminary data.</text>
</comment>
<evidence type="ECO:0000259" key="7">
    <source>
        <dbReference type="PROSITE" id="PS50885"/>
    </source>
</evidence>
<organism evidence="8 9">
    <name type="scientific">Alteromonas stellipolaris</name>
    <dbReference type="NCBI Taxonomy" id="233316"/>
    <lineage>
        <taxon>Bacteria</taxon>
        <taxon>Pseudomonadati</taxon>
        <taxon>Pseudomonadota</taxon>
        <taxon>Gammaproteobacteria</taxon>
        <taxon>Alteromonadales</taxon>
        <taxon>Alteromonadaceae</taxon>
        <taxon>Alteromonas/Salinimonas group</taxon>
        <taxon>Alteromonas</taxon>
    </lineage>
</organism>
<dbReference type="EMBL" id="JAUOQI010000008">
    <property type="protein sequence ID" value="MDO6578200.1"/>
    <property type="molecule type" value="Genomic_DNA"/>
</dbReference>
<evidence type="ECO:0000256" key="1">
    <source>
        <dbReference type="ARBA" id="ARBA00004370"/>
    </source>
</evidence>
<evidence type="ECO:0000259" key="6">
    <source>
        <dbReference type="PROSITE" id="PS50111"/>
    </source>
</evidence>
<dbReference type="GO" id="GO:0006935">
    <property type="term" value="P:chemotaxis"/>
    <property type="evidence" value="ECO:0007669"/>
    <property type="project" value="UniProtKB-ARBA"/>
</dbReference>
<evidence type="ECO:0000256" key="5">
    <source>
        <dbReference type="SAM" id="Phobius"/>
    </source>
</evidence>
<gene>
    <name evidence="8" type="ORF">Q4527_12395</name>
</gene>
<keyword evidence="5" id="KW-1133">Transmembrane helix</keyword>
<dbReference type="PROSITE" id="PS50111">
    <property type="entry name" value="CHEMOTAXIS_TRANSDUC_2"/>
    <property type="match status" value="1"/>
</dbReference>
<keyword evidence="5" id="KW-0812">Transmembrane</keyword>
<evidence type="ECO:0000256" key="2">
    <source>
        <dbReference type="ARBA" id="ARBA00023224"/>
    </source>
</evidence>
<dbReference type="FunFam" id="1.10.287.950:FF:000001">
    <property type="entry name" value="Methyl-accepting chemotaxis sensory transducer"/>
    <property type="match status" value="1"/>
</dbReference>
<dbReference type="SMART" id="SM00283">
    <property type="entry name" value="MA"/>
    <property type="match status" value="1"/>
</dbReference>
<feature type="transmembrane region" description="Helical" evidence="5">
    <location>
        <begin position="7"/>
        <end position="28"/>
    </location>
</feature>